<keyword evidence="5 9" id="KW-0812">Transmembrane</keyword>
<proteinExistence type="inferred from homology"/>
<evidence type="ECO:0000256" key="7">
    <source>
        <dbReference type="ARBA" id="ARBA00023136"/>
    </source>
</evidence>
<keyword evidence="4 9" id="KW-0926">Vacuole</keyword>
<comment type="caution">
    <text evidence="10">The sequence shown here is derived from an EMBL/GenBank/DDBJ whole genome shotgun (WGS) entry which is preliminary data.</text>
</comment>
<keyword evidence="9" id="KW-0406">Ion transport</keyword>
<evidence type="ECO:0000313" key="10">
    <source>
        <dbReference type="EMBL" id="KAK6933614.1"/>
    </source>
</evidence>
<dbReference type="GO" id="GO:0140315">
    <property type="term" value="F:iron ion sequestering activity"/>
    <property type="evidence" value="ECO:0007669"/>
    <property type="project" value="UniProtKB-UniRule"/>
</dbReference>
<feature type="transmembrane region" description="Helical" evidence="9">
    <location>
        <begin position="178"/>
        <end position="198"/>
    </location>
</feature>
<protein>
    <recommendedName>
        <fullName evidence="9">Vacuolar iron transporter</fullName>
    </recommendedName>
</protein>
<evidence type="ECO:0000256" key="5">
    <source>
        <dbReference type="ARBA" id="ARBA00022692"/>
    </source>
</evidence>
<dbReference type="AlphaFoldDB" id="A0AAN8ZB17"/>
<comment type="catalytic activity">
    <reaction evidence="8">
        <text>Fe(2+)(in) = Fe(2+)(out)</text>
        <dbReference type="Rhea" id="RHEA:28486"/>
        <dbReference type="ChEBI" id="CHEBI:29033"/>
    </reaction>
    <physiologicalReaction direction="left-to-right" evidence="8">
        <dbReference type="Rhea" id="RHEA:28487"/>
    </physiologicalReaction>
</comment>
<evidence type="ECO:0000256" key="2">
    <source>
        <dbReference type="ARBA" id="ARBA00007049"/>
    </source>
</evidence>
<keyword evidence="3" id="KW-0408">Iron</keyword>
<evidence type="ECO:0000256" key="3">
    <source>
        <dbReference type="ARBA" id="ARBA00022496"/>
    </source>
</evidence>
<evidence type="ECO:0000256" key="4">
    <source>
        <dbReference type="ARBA" id="ARBA00022554"/>
    </source>
</evidence>
<keyword evidence="7 9" id="KW-0472">Membrane</keyword>
<keyword evidence="3" id="KW-0410">Iron transport</keyword>
<evidence type="ECO:0000313" key="11">
    <source>
        <dbReference type="Proteomes" id="UP001370490"/>
    </source>
</evidence>
<comment type="function">
    <text evidence="9">Vacuolar Fe(2+) uptake transporter.</text>
</comment>
<dbReference type="InterPro" id="IPR008217">
    <property type="entry name" value="Ccc1_fam"/>
</dbReference>
<keyword evidence="6 9" id="KW-1133">Transmembrane helix</keyword>
<evidence type="ECO:0000256" key="1">
    <source>
        <dbReference type="ARBA" id="ARBA00004128"/>
    </source>
</evidence>
<dbReference type="PANTHER" id="PTHR31851">
    <property type="entry name" value="FE(2+)/MN(2+) TRANSPORTER PCL1"/>
    <property type="match status" value="1"/>
</dbReference>
<sequence>MASPKKVEGTCGEHKLAIEDESQNNNERVDFADRGQWLRAAILGANDGLISTTSLMLGVGAAKEDRWSMALSGLAGALAGACSMAVGEFVSVATQRDIEKVAKDGKLCRDHELCDGQIDDNEVKHVNEANIFSPSKVLSNHKIKPSPRRSPLMRVVTEDATRYVEGESLPNPYKAASASALAFLCGSFFPLLPACLVVENTIRIVVIVFITSVALILFGGFGAYLGGSAIRVSALRVLLGGWIAMAVTYGLLKPFDHAGGEKGNQR</sequence>
<comment type="caution">
    <text evidence="9">Lacks conserved residue(s) required for the propagation of feature annotation.</text>
</comment>
<dbReference type="GO" id="GO:0005774">
    <property type="term" value="C:vacuolar membrane"/>
    <property type="evidence" value="ECO:0007669"/>
    <property type="project" value="UniProtKB-SubCell"/>
</dbReference>
<comment type="similarity">
    <text evidence="2 9">Belongs to the CCC1 family.</text>
</comment>
<dbReference type="GO" id="GO:0005381">
    <property type="term" value="F:iron ion transmembrane transporter activity"/>
    <property type="evidence" value="ECO:0007669"/>
    <property type="project" value="UniProtKB-UniRule"/>
</dbReference>
<keyword evidence="11" id="KW-1185">Reference proteome</keyword>
<feature type="transmembrane region" description="Helical" evidence="9">
    <location>
        <begin position="233"/>
        <end position="252"/>
    </location>
</feature>
<dbReference type="Proteomes" id="UP001370490">
    <property type="component" value="Unassembled WGS sequence"/>
</dbReference>
<keyword evidence="9" id="KW-0813">Transport</keyword>
<dbReference type="GO" id="GO:0005384">
    <property type="term" value="F:manganese ion transmembrane transporter activity"/>
    <property type="evidence" value="ECO:0007669"/>
    <property type="project" value="InterPro"/>
</dbReference>
<dbReference type="Pfam" id="PF01988">
    <property type="entry name" value="VIT1"/>
    <property type="match status" value="1"/>
</dbReference>
<evidence type="ECO:0000256" key="8">
    <source>
        <dbReference type="ARBA" id="ARBA00044464"/>
    </source>
</evidence>
<gene>
    <name evidence="10" type="ORF">RJ641_036508</name>
</gene>
<reference evidence="10 11" key="1">
    <citation type="submission" date="2023-12" db="EMBL/GenBank/DDBJ databases">
        <title>A high-quality genome assembly for Dillenia turbinata (Dilleniales).</title>
        <authorList>
            <person name="Chanderbali A."/>
        </authorList>
    </citation>
    <scope>NUCLEOTIDE SEQUENCE [LARGE SCALE GENOMIC DNA]</scope>
    <source>
        <strain evidence="10">LSX21</strain>
        <tissue evidence="10">Leaf</tissue>
    </source>
</reference>
<evidence type="ECO:0000256" key="9">
    <source>
        <dbReference type="RuleBase" id="RU369115"/>
    </source>
</evidence>
<accession>A0AAN8ZB17</accession>
<dbReference type="EMBL" id="JBAMMX010000009">
    <property type="protein sequence ID" value="KAK6933614.1"/>
    <property type="molecule type" value="Genomic_DNA"/>
</dbReference>
<organism evidence="10 11">
    <name type="scientific">Dillenia turbinata</name>
    <dbReference type="NCBI Taxonomy" id="194707"/>
    <lineage>
        <taxon>Eukaryota</taxon>
        <taxon>Viridiplantae</taxon>
        <taxon>Streptophyta</taxon>
        <taxon>Embryophyta</taxon>
        <taxon>Tracheophyta</taxon>
        <taxon>Spermatophyta</taxon>
        <taxon>Magnoliopsida</taxon>
        <taxon>eudicotyledons</taxon>
        <taxon>Gunneridae</taxon>
        <taxon>Pentapetalae</taxon>
        <taxon>Dilleniales</taxon>
        <taxon>Dilleniaceae</taxon>
        <taxon>Dillenia</taxon>
    </lineage>
</organism>
<dbReference type="GO" id="GO:0030026">
    <property type="term" value="P:intracellular manganese ion homeostasis"/>
    <property type="evidence" value="ECO:0007669"/>
    <property type="project" value="InterPro"/>
</dbReference>
<feature type="transmembrane region" description="Helical" evidence="9">
    <location>
        <begin position="205"/>
        <end position="227"/>
    </location>
</feature>
<comment type="subcellular location">
    <subcellularLocation>
        <location evidence="1 9">Vacuole membrane</location>
        <topology evidence="1 9">Multi-pass membrane protein</topology>
    </subcellularLocation>
</comment>
<evidence type="ECO:0000256" key="6">
    <source>
        <dbReference type="ARBA" id="ARBA00022989"/>
    </source>
</evidence>
<name>A0AAN8ZB17_9MAGN</name>